<reference evidence="2" key="1">
    <citation type="submission" date="2013-09" db="EMBL/GenBank/DDBJ databases">
        <title>Corchorus olitorius genome sequencing.</title>
        <authorList>
            <person name="Alam M."/>
            <person name="Haque M.S."/>
            <person name="Islam M.S."/>
            <person name="Emdad E.M."/>
            <person name="Islam M.M."/>
            <person name="Ahmed B."/>
            <person name="Halim A."/>
            <person name="Hossen Q.M.M."/>
            <person name="Hossain M.Z."/>
            <person name="Ahmed R."/>
            <person name="Khan M.M."/>
            <person name="Islam R."/>
            <person name="Rashid M.M."/>
            <person name="Khan S.A."/>
            <person name="Rahman M.S."/>
            <person name="Alam M."/>
            <person name="Yahiya A.S."/>
            <person name="Khan M.S."/>
            <person name="Azam M.S."/>
            <person name="Haque T."/>
            <person name="Lashkar M.Z.H."/>
            <person name="Akhand A.I."/>
            <person name="Morshed G."/>
            <person name="Roy S."/>
            <person name="Uddin K.S."/>
            <person name="Rabeya T."/>
            <person name="Hossain A.S."/>
            <person name="Chowdhury A."/>
            <person name="Snigdha A.R."/>
            <person name="Mortoza M.S."/>
            <person name="Matin S.A."/>
            <person name="Hoque S.M.E."/>
            <person name="Islam M.K."/>
            <person name="Roy D.K."/>
            <person name="Haider R."/>
            <person name="Moosa M.M."/>
            <person name="Elias S.M."/>
            <person name="Hasan A.M."/>
            <person name="Jahan S."/>
            <person name="Shafiuddin M."/>
            <person name="Mahmood N."/>
            <person name="Shommy N.S."/>
        </authorList>
    </citation>
    <scope>NUCLEOTIDE SEQUENCE [LARGE SCALE GENOMIC DNA]</scope>
    <source>
        <strain evidence="2">cv. O-4</strain>
    </source>
</reference>
<dbReference type="EMBL" id="AWUE01019794">
    <property type="protein sequence ID" value="OMO71461.1"/>
    <property type="molecule type" value="Genomic_DNA"/>
</dbReference>
<keyword evidence="2" id="KW-1185">Reference proteome</keyword>
<dbReference type="AlphaFoldDB" id="A0A1R3HMK3"/>
<name>A0A1R3HMK3_9ROSI</name>
<protein>
    <submittedName>
        <fullName evidence="1">CBL-interacting serine/threonine-protein kinase 16</fullName>
    </submittedName>
</protein>
<sequence>MLIYFPIMSVKELLKQQIAMMHARLKIAKVPRLGLRSQGAKGALTKDLEIGAEVISPAISPSLLHF</sequence>
<evidence type="ECO:0000313" key="1">
    <source>
        <dbReference type="EMBL" id="OMO71461.1"/>
    </source>
</evidence>
<gene>
    <name evidence="1" type="ORF">COLO4_28228</name>
</gene>
<keyword evidence="1" id="KW-0418">Kinase</keyword>
<proteinExistence type="predicted"/>
<dbReference type="GO" id="GO:0016301">
    <property type="term" value="F:kinase activity"/>
    <property type="evidence" value="ECO:0007669"/>
    <property type="project" value="UniProtKB-KW"/>
</dbReference>
<keyword evidence="1" id="KW-0808">Transferase</keyword>
<dbReference type="Proteomes" id="UP000187203">
    <property type="component" value="Unassembled WGS sequence"/>
</dbReference>
<comment type="caution">
    <text evidence="1">The sequence shown here is derived from an EMBL/GenBank/DDBJ whole genome shotgun (WGS) entry which is preliminary data.</text>
</comment>
<organism evidence="1 2">
    <name type="scientific">Corchorus olitorius</name>
    <dbReference type="NCBI Taxonomy" id="93759"/>
    <lineage>
        <taxon>Eukaryota</taxon>
        <taxon>Viridiplantae</taxon>
        <taxon>Streptophyta</taxon>
        <taxon>Embryophyta</taxon>
        <taxon>Tracheophyta</taxon>
        <taxon>Spermatophyta</taxon>
        <taxon>Magnoliopsida</taxon>
        <taxon>eudicotyledons</taxon>
        <taxon>Gunneridae</taxon>
        <taxon>Pentapetalae</taxon>
        <taxon>rosids</taxon>
        <taxon>malvids</taxon>
        <taxon>Malvales</taxon>
        <taxon>Malvaceae</taxon>
        <taxon>Grewioideae</taxon>
        <taxon>Apeibeae</taxon>
        <taxon>Corchorus</taxon>
    </lineage>
</organism>
<accession>A0A1R3HMK3</accession>
<evidence type="ECO:0000313" key="2">
    <source>
        <dbReference type="Proteomes" id="UP000187203"/>
    </source>
</evidence>